<dbReference type="GO" id="GO:0009626">
    <property type="term" value="P:plant-type hypersensitive response"/>
    <property type="evidence" value="ECO:0007669"/>
    <property type="project" value="UniProtKB-ARBA"/>
</dbReference>
<evidence type="ECO:0000256" key="3">
    <source>
        <dbReference type="ARBA" id="ARBA00022737"/>
    </source>
</evidence>
<dbReference type="InterPro" id="IPR055414">
    <property type="entry name" value="LRR_R13L4/SHOC2-like"/>
</dbReference>
<evidence type="ECO:0000256" key="2">
    <source>
        <dbReference type="ARBA" id="ARBA00022614"/>
    </source>
</evidence>
<dbReference type="SUPFAM" id="SSF52540">
    <property type="entry name" value="P-loop containing nucleoside triphosphate hydrolases"/>
    <property type="match status" value="1"/>
</dbReference>
<accession>A0AAD5ZCN0</accession>
<feature type="domain" description="Disease resistance N-terminal" evidence="7">
    <location>
        <begin position="5"/>
        <end position="93"/>
    </location>
</feature>
<dbReference type="Gene3D" id="1.10.8.430">
    <property type="entry name" value="Helical domain of apoptotic protease-activating factors"/>
    <property type="match status" value="1"/>
</dbReference>
<proteinExistence type="inferred from homology"/>
<gene>
    <name evidence="10" type="ORF">LUZ61_020063</name>
</gene>
<dbReference type="InterPro" id="IPR041118">
    <property type="entry name" value="Rx_N"/>
</dbReference>
<dbReference type="FunFam" id="3.40.50.300:FF:001091">
    <property type="entry name" value="Probable disease resistance protein At1g61300"/>
    <property type="match status" value="1"/>
</dbReference>
<feature type="domain" description="Disease resistance protein winged helix" evidence="8">
    <location>
        <begin position="425"/>
        <end position="495"/>
    </location>
</feature>
<dbReference type="InterPro" id="IPR044974">
    <property type="entry name" value="Disease_R_plants"/>
</dbReference>
<dbReference type="InterPro" id="IPR002182">
    <property type="entry name" value="NB-ARC"/>
</dbReference>
<dbReference type="PRINTS" id="PR00364">
    <property type="entry name" value="DISEASERSIST"/>
</dbReference>
<dbReference type="InterPro" id="IPR036388">
    <property type="entry name" value="WH-like_DNA-bd_sf"/>
</dbReference>
<dbReference type="InterPro" id="IPR027417">
    <property type="entry name" value="P-loop_NTPase"/>
</dbReference>
<evidence type="ECO:0000259" key="8">
    <source>
        <dbReference type="Pfam" id="PF23559"/>
    </source>
</evidence>
<dbReference type="CDD" id="cd14798">
    <property type="entry name" value="RX-CC_like"/>
    <property type="match status" value="1"/>
</dbReference>
<evidence type="ECO:0000256" key="4">
    <source>
        <dbReference type="ARBA" id="ARBA00022741"/>
    </source>
</evidence>
<dbReference type="EMBL" id="JAMRDG010000002">
    <property type="protein sequence ID" value="KAJ3690899.1"/>
    <property type="molecule type" value="Genomic_DNA"/>
</dbReference>
<feature type="domain" description="Disease resistance R13L4/SHOC-2-like LRR" evidence="9">
    <location>
        <begin position="541"/>
        <end position="834"/>
    </location>
</feature>
<dbReference type="GO" id="GO:0002758">
    <property type="term" value="P:innate immune response-activating signaling pathway"/>
    <property type="evidence" value="ECO:0007669"/>
    <property type="project" value="UniProtKB-ARBA"/>
</dbReference>
<dbReference type="Proteomes" id="UP001210211">
    <property type="component" value="Unassembled WGS sequence"/>
</dbReference>
<evidence type="ECO:0000256" key="5">
    <source>
        <dbReference type="ARBA" id="ARBA00022821"/>
    </source>
</evidence>
<feature type="domain" description="NB-ARC" evidence="6">
    <location>
        <begin position="174"/>
        <end position="336"/>
    </location>
</feature>
<dbReference type="Gene3D" id="1.10.10.10">
    <property type="entry name" value="Winged helix-like DNA-binding domain superfamily/Winged helix DNA-binding domain"/>
    <property type="match status" value="1"/>
</dbReference>
<sequence length="931" mass="107094">MAEAAVNFVLGKLGEIIVKEGKLLGGVGEQVKWAQRELTNIQCYLRDADFKRRKGDARAENWLNQLRDVAYRIEDAIDIFFVEVEDNRQKDHQKGPSFKDKLKRMWHKPKELHKLAIELGDIKKVLDGIIKSRIDYGIEPLQDIEGRGAHMMPSRRATYHDVDETEVVGLDADRNKILELLSDEKIRRRAVITIVGPGGIGKTTLAHMVYKSAMKDFEYHIMLSVSQQFSQTDLLLKMLKKFNITVPENTDVGELIMELKDNLGRSKYLIILDDVWEVNFWNQLKNALPDNKNGSRVLMTSRFIDVAKSADRGMPPYELDFLNDKESRDLLLKKAFFYQEFDEEYPSDLFEIADELSKKCKGLPLALIVLGGILSTKDHTHSAWERVLRTMDWQSDGRGCMDVLAMSYDDMPYYLKTCFLHLASFPEDYKISAKRLIKMWIAEGFIPHEGRKSMEEIAEDCLEKLFQRCMIQVSSRHLNGLIKKCRVHDLLRDLAMYQAGKENFITVLRNPQEINYPDTATRRASFQSCHPQLIKYVGPNIRSLLYFFPKDVPKYNEFRLLKVLEVVGVDISVKKSLTGLDKLIHLKYLGFRKCSSNLTIPVDSLGCLKNLETLDLRGISTEGTIPSNLWEIDTLRHVLFDKHNHLVLPPNAYLRNLQTIKRVDLDGKPWPVNKIPCLTNLRCLSLKAFAHWDNTIHLLGTLPLLISLKITAYMEILPNEIVYPRMLPNYRNLQTLFLEGRWPESVTLESSLFPPHLIKLTLSLSYLLHDPMEELGKLTSLKELRLRDYVYLGKKMVCLEGFPNLESLEVDLEEPKVFTVANGVMPKLKYLRKSYDLILELPPELLHLDKNNGLNAELIRDLRDLDNTTNKNTKDQAQVDIKKGIQELTSDEEIRFEQKAMSKDMFAKGILPSSADAIDAYLDLVGARRNI</sequence>
<dbReference type="Pfam" id="PF23559">
    <property type="entry name" value="WHD_DRP"/>
    <property type="match status" value="1"/>
</dbReference>
<comment type="similarity">
    <text evidence="1">Belongs to the disease resistance NB-LRR family.</text>
</comment>
<comment type="caution">
    <text evidence="10">The sequence shown here is derived from an EMBL/GenBank/DDBJ whole genome shotgun (WGS) entry which is preliminary data.</text>
</comment>
<evidence type="ECO:0000256" key="1">
    <source>
        <dbReference type="ARBA" id="ARBA00008894"/>
    </source>
</evidence>
<evidence type="ECO:0000259" key="9">
    <source>
        <dbReference type="Pfam" id="PF23598"/>
    </source>
</evidence>
<evidence type="ECO:0008006" key="12">
    <source>
        <dbReference type="Google" id="ProtNLM"/>
    </source>
</evidence>
<dbReference type="Gene3D" id="1.20.5.4130">
    <property type="match status" value="1"/>
</dbReference>
<evidence type="ECO:0000313" key="10">
    <source>
        <dbReference type="EMBL" id="KAJ3690899.1"/>
    </source>
</evidence>
<keyword evidence="4" id="KW-0547">Nucleotide-binding</keyword>
<dbReference type="SUPFAM" id="SSF52058">
    <property type="entry name" value="L domain-like"/>
    <property type="match status" value="1"/>
</dbReference>
<dbReference type="Pfam" id="PF18052">
    <property type="entry name" value="Rx_N"/>
    <property type="match status" value="1"/>
</dbReference>
<keyword evidence="11" id="KW-1185">Reference proteome</keyword>
<dbReference type="Gene3D" id="3.40.50.300">
    <property type="entry name" value="P-loop containing nucleotide triphosphate hydrolases"/>
    <property type="match status" value="1"/>
</dbReference>
<organism evidence="10 11">
    <name type="scientific">Rhynchospora tenuis</name>
    <dbReference type="NCBI Taxonomy" id="198213"/>
    <lineage>
        <taxon>Eukaryota</taxon>
        <taxon>Viridiplantae</taxon>
        <taxon>Streptophyta</taxon>
        <taxon>Embryophyta</taxon>
        <taxon>Tracheophyta</taxon>
        <taxon>Spermatophyta</taxon>
        <taxon>Magnoliopsida</taxon>
        <taxon>Liliopsida</taxon>
        <taxon>Poales</taxon>
        <taxon>Cyperaceae</taxon>
        <taxon>Cyperoideae</taxon>
        <taxon>Rhynchosporeae</taxon>
        <taxon>Rhynchospora</taxon>
    </lineage>
</organism>
<dbReference type="GO" id="GO:0042742">
    <property type="term" value="P:defense response to bacterium"/>
    <property type="evidence" value="ECO:0007669"/>
    <property type="project" value="UniProtKB-ARBA"/>
</dbReference>
<dbReference type="Gene3D" id="3.80.10.10">
    <property type="entry name" value="Ribonuclease Inhibitor"/>
    <property type="match status" value="2"/>
</dbReference>
<dbReference type="InterPro" id="IPR042197">
    <property type="entry name" value="Apaf_helical"/>
</dbReference>
<dbReference type="InterPro" id="IPR032675">
    <property type="entry name" value="LRR_dom_sf"/>
</dbReference>
<reference evidence="10 11" key="1">
    <citation type="journal article" date="2022" name="Cell">
        <title>Repeat-based holocentromeres influence genome architecture and karyotype evolution.</title>
        <authorList>
            <person name="Hofstatter P.G."/>
            <person name="Thangavel G."/>
            <person name="Lux T."/>
            <person name="Neumann P."/>
            <person name="Vondrak T."/>
            <person name="Novak P."/>
            <person name="Zhang M."/>
            <person name="Costa L."/>
            <person name="Castellani M."/>
            <person name="Scott A."/>
            <person name="Toegelov H."/>
            <person name="Fuchs J."/>
            <person name="Mata-Sucre Y."/>
            <person name="Dias Y."/>
            <person name="Vanzela A.L.L."/>
            <person name="Huettel B."/>
            <person name="Almeida C.C.S."/>
            <person name="Simkova H."/>
            <person name="Souza G."/>
            <person name="Pedrosa-Harand A."/>
            <person name="Macas J."/>
            <person name="Mayer K.F.X."/>
            <person name="Houben A."/>
            <person name="Marques A."/>
        </authorList>
    </citation>
    <scope>NUCLEOTIDE SEQUENCE [LARGE SCALE GENOMIC DNA]</scope>
    <source>
        <strain evidence="10">RhyTen1mFocal</strain>
    </source>
</reference>
<dbReference type="GO" id="GO:0043531">
    <property type="term" value="F:ADP binding"/>
    <property type="evidence" value="ECO:0007669"/>
    <property type="project" value="InterPro"/>
</dbReference>
<dbReference type="AlphaFoldDB" id="A0AAD5ZCN0"/>
<keyword evidence="3" id="KW-0677">Repeat</keyword>
<dbReference type="FunFam" id="1.10.10.10:FF:000322">
    <property type="entry name" value="Probable disease resistance protein At1g63360"/>
    <property type="match status" value="1"/>
</dbReference>
<dbReference type="Pfam" id="PF00931">
    <property type="entry name" value="NB-ARC"/>
    <property type="match status" value="1"/>
</dbReference>
<dbReference type="InterPro" id="IPR058922">
    <property type="entry name" value="WHD_DRP"/>
</dbReference>
<dbReference type="PANTHER" id="PTHR23155">
    <property type="entry name" value="DISEASE RESISTANCE PROTEIN RP"/>
    <property type="match status" value="1"/>
</dbReference>
<keyword evidence="5" id="KW-0611">Plant defense</keyword>
<evidence type="ECO:0000313" key="11">
    <source>
        <dbReference type="Proteomes" id="UP001210211"/>
    </source>
</evidence>
<name>A0AAD5ZCN0_9POAL</name>
<dbReference type="PANTHER" id="PTHR23155:SF1185">
    <property type="entry name" value="DISEASE RESISTANCE RPP8-LIKE PROTEIN 3-RELATED"/>
    <property type="match status" value="1"/>
</dbReference>
<dbReference type="Pfam" id="PF23598">
    <property type="entry name" value="LRR_14"/>
    <property type="match status" value="1"/>
</dbReference>
<protein>
    <recommendedName>
        <fullName evidence="12">AAA+ ATPase domain-containing protein</fullName>
    </recommendedName>
</protein>
<dbReference type="InterPro" id="IPR038005">
    <property type="entry name" value="RX-like_CC"/>
</dbReference>
<evidence type="ECO:0000259" key="6">
    <source>
        <dbReference type="Pfam" id="PF00931"/>
    </source>
</evidence>
<keyword evidence="2" id="KW-0433">Leucine-rich repeat</keyword>
<evidence type="ECO:0000259" key="7">
    <source>
        <dbReference type="Pfam" id="PF18052"/>
    </source>
</evidence>